<dbReference type="Gene3D" id="1.25.40.10">
    <property type="entry name" value="Tetratricopeptide repeat domain"/>
    <property type="match status" value="1"/>
</dbReference>
<dbReference type="PROSITE" id="PS50088">
    <property type="entry name" value="ANK_REPEAT"/>
    <property type="match status" value="2"/>
</dbReference>
<reference evidence="3 4" key="1">
    <citation type="submission" date="2012-08" db="EMBL/GenBank/DDBJ databases">
        <title>Oryza genome evolution.</title>
        <authorList>
            <person name="Wing R.A."/>
        </authorList>
    </citation>
    <scope>NUCLEOTIDE SEQUENCE</scope>
</reference>
<dbReference type="eggNOG" id="KOG0548">
    <property type="taxonomic scope" value="Eukaryota"/>
</dbReference>
<dbReference type="SMART" id="SM00248">
    <property type="entry name" value="ANK"/>
    <property type="match status" value="5"/>
</dbReference>
<dbReference type="InterPro" id="IPR036770">
    <property type="entry name" value="Ankyrin_rpt-contain_sf"/>
</dbReference>
<dbReference type="SUPFAM" id="SSF48452">
    <property type="entry name" value="TPR-like"/>
    <property type="match status" value="1"/>
</dbReference>
<feature type="repeat" description="ANK" evidence="1">
    <location>
        <begin position="90"/>
        <end position="122"/>
    </location>
</feature>
<dbReference type="PANTHER" id="PTHR46224:SF10">
    <property type="entry name" value="OS01G0189100 PROTEIN"/>
    <property type="match status" value="1"/>
</dbReference>
<organism evidence="3 4">
    <name type="scientific">Leersia perrieri</name>
    <dbReference type="NCBI Taxonomy" id="77586"/>
    <lineage>
        <taxon>Eukaryota</taxon>
        <taxon>Viridiplantae</taxon>
        <taxon>Streptophyta</taxon>
        <taxon>Embryophyta</taxon>
        <taxon>Tracheophyta</taxon>
        <taxon>Spermatophyta</taxon>
        <taxon>Magnoliopsida</taxon>
        <taxon>Liliopsida</taxon>
        <taxon>Poales</taxon>
        <taxon>Poaceae</taxon>
        <taxon>BOP clade</taxon>
        <taxon>Oryzoideae</taxon>
        <taxon>Oryzeae</taxon>
        <taxon>Oryzinae</taxon>
        <taxon>Leersia</taxon>
    </lineage>
</organism>
<reference evidence="4" key="2">
    <citation type="submission" date="2013-12" db="EMBL/GenBank/DDBJ databases">
        <authorList>
            <person name="Yu Y."/>
            <person name="Lee S."/>
            <person name="de Baynast K."/>
            <person name="Wissotski M."/>
            <person name="Liu L."/>
            <person name="Talag J."/>
            <person name="Goicoechea J."/>
            <person name="Angelova A."/>
            <person name="Jetty R."/>
            <person name="Kudrna D."/>
            <person name="Golser W."/>
            <person name="Rivera L."/>
            <person name="Zhang J."/>
            <person name="Wing R."/>
        </authorList>
    </citation>
    <scope>NUCLEOTIDE SEQUENCE</scope>
</reference>
<dbReference type="InterPro" id="IPR051616">
    <property type="entry name" value="Cul2-RING_E3_ligase_SR"/>
</dbReference>
<dbReference type="PANTHER" id="PTHR46224">
    <property type="entry name" value="ANKYRIN REPEAT FAMILY PROTEIN"/>
    <property type="match status" value="1"/>
</dbReference>
<evidence type="ECO:0000313" key="3">
    <source>
        <dbReference type="EnsemblPlants" id="LPERR01G04590.1"/>
    </source>
</evidence>
<dbReference type="Gene3D" id="1.25.40.20">
    <property type="entry name" value="Ankyrin repeat-containing domain"/>
    <property type="match status" value="2"/>
</dbReference>
<name>A0A0D9UXF0_9ORYZ</name>
<dbReference type="eggNOG" id="KOG0504">
    <property type="taxonomic scope" value="Eukaryota"/>
</dbReference>
<dbReference type="InterPro" id="IPR058209">
    <property type="entry name" value="TPR_BSK1_C"/>
</dbReference>
<dbReference type="Pfam" id="PF12796">
    <property type="entry name" value="Ank_2"/>
    <property type="match status" value="1"/>
</dbReference>
<dbReference type="Gramene" id="LPERR01G04590.1">
    <property type="protein sequence ID" value="LPERR01G04590.1"/>
    <property type="gene ID" value="LPERR01G04590"/>
</dbReference>
<sequence>MAAPFVYLRPTDDGTSATALRRAAFDGNLGRLKDIIKDLGFGKRKTRNAVLAFDKDGIGLLLAAACQGHLNVCKYLVEEFGADMNAAAVGGVTPFMASAESGDVPTVEYFLDHGGDITKVDDKGCAVLHHAAGTGCCKVTEFLLSKGVPVDMDCGRGTPLFHAANNGKDKTLKILLDHHADAGADVNGKGTIVSPLMLAASQGGYTSFIKFLLKAGANPNVPDDLGWLPIEYAASRDCREEVEMLFPFTSPIPNVLNWSVDGIISHAKVKDKRPMDQNQKDSRKSILKAQADLAFRQKMYDCAAKVYSLAIDHGPTAVLYANRSICRLLTGDGEGALSDAHRCRMMRPKWAKACYRQGVAHILLKEYKHACDALMDAQKMDPESFEIERELRKAREFMGKTSR</sequence>
<dbReference type="PROSITE" id="PS50297">
    <property type="entry name" value="ANK_REP_REGION"/>
    <property type="match status" value="2"/>
</dbReference>
<dbReference type="Pfam" id="PF00023">
    <property type="entry name" value="Ank"/>
    <property type="match status" value="1"/>
</dbReference>
<keyword evidence="1" id="KW-0040">ANK repeat</keyword>
<feature type="domain" description="Serine/threonine-protein kinase BSK1-like TPR repeats" evidence="2">
    <location>
        <begin position="287"/>
        <end position="357"/>
    </location>
</feature>
<dbReference type="Proteomes" id="UP000032180">
    <property type="component" value="Chromosome 1"/>
</dbReference>
<dbReference type="STRING" id="77586.A0A0D9UXF0"/>
<evidence type="ECO:0000313" key="4">
    <source>
        <dbReference type="Proteomes" id="UP000032180"/>
    </source>
</evidence>
<feature type="repeat" description="ANK" evidence="1">
    <location>
        <begin position="194"/>
        <end position="224"/>
    </location>
</feature>
<dbReference type="Pfam" id="PF13857">
    <property type="entry name" value="Ank_5"/>
    <property type="match status" value="1"/>
</dbReference>
<reference evidence="3" key="3">
    <citation type="submission" date="2015-04" db="UniProtKB">
        <authorList>
            <consortium name="EnsemblPlants"/>
        </authorList>
    </citation>
    <scope>IDENTIFICATION</scope>
</reference>
<evidence type="ECO:0000259" key="2">
    <source>
        <dbReference type="Pfam" id="PF25575"/>
    </source>
</evidence>
<dbReference type="InterPro" id="IPR002110">
    <property type="entry name" value="Ankyrin_rpt"/>
</dbReference>
<accession>A0A0D9UXF0</accession>
<protein>
    <recommendedName>
        <fullName evidence="2">Serine/threonine-protein kinase BSK1-like TPR repeats domain-containing protein</fullName>
    </recommendedName>
</protein>
<dbReference type="Pfam" id="PF25575">
    <property type="entry name" value="TPR_BSK1_C"/>
    <property type="match status" value="1"/>
</dbReference>
<proteinExistence type="predicted"/>
<dbReference type="EnsemblPlants" id="LPERR01G04590.1">
    <property type="protein sequence ID" value="LPERR01G04590.1"/>
    <property type="gene ID" value="LPERR01G04590"/>
</dbReference>
<dbReference type="HOGENOM" id="CLU_000134_44_6_1"/>
<dbReference type="SUPFAM" id="SSF48403">
    <property type="entry name" value="Ankyrin repeat"/>
    <property type="match status" value="1"/>
</dbReference>
<evidence type="ECO:0000256" key="1">
    <source>
        <dbReference type="PROSITE-ProRule" id="PRU00023"/>
    </source>
</evidence>
<dbReference type="InterPro" id="IPR011990">
    <property type="entry name" value="TPR-like_helical_dom_sf"/>
</dbReference>
<dbReference type="AlphaFoldDB" id="A0A0D9UXF0"/>
<keyword evidence="4" id="KW-1185">Reference proteome</keyword>